<evidence type="ECO:0000256" key="3">
    <source>
        <dbReference type="ARBA" id="ARBA00022475"/>
    </source>
</evidence>
<dbReference type="InterPro" id="IPR035906">
    <property type="entry name" value="MetI-like_sf"/>
</dbReference>
<accession>A0A0P9F1I5</accession>
<dbReference type="GO" id="GO:0005886">
    <property type="term" value="C:plasma membrane"/>
    <property type="evidence" value="ECO:0007669"/>
    <property type="project" value="UniProtKB-SubCell"/>
</dbReference>
<comment type="similarity">
    <text evidence="7">Belongs to the binding-protein-dependent transport system permease family.</text>
</comment>
<evidence type="ECO:0000256" key="5">
    <source>
        <dbReference type="ARBA" id="ARBA00022989"/>
    </source>
</evidence>
<keyword evidence="10" id="KW-1185">Reference proteome</keyword>
<feature type="domain" description="ABC transmembrane type-1" evidence="8">
    <location>
        <begin position="70"/>
        <end position="259"/>
    </location>
</feature>
<gene>
    <name evidence="9" type="ORF">SE17_28365</name>
</gene>
<dbReference type="Proteomes" id="UP000050509">
    <property type="component" value="Unassembled WGS sequence"/>
</dbReference>
<evidence type="ECO:0000259" key="8">
    <source>
        <dbReference type="PROSITE" id="PS50928"/>
    </source>
</evidence>
<keyword evidence="3" id="KW-1003">Cell membrane</keyword>
<dbReference type="GO" id="GO:0055085">
    <property type="term" value="P:transmembrane transport"/>
    <property type="evidence" value="ECO:0007669"/>
    <property type="project" value="InterPro"/>
</dbReference>
<evidence type="ECO:0000256" key="7">
    <source>
        <dbReference type="RuleBase" id="RU363032"/>
    </source>
</evidence>
<dbReference type="SUPFAM" id="SSF161098">
    <property type="entry name" value="MetI-like"/>
    <property type="match status" value="1"/>
</dbReference>
<dbReference type="EMBL" id="LJCR01001531">
    <property type="protein sequence ID" value="KPV50199.1"/>
    <property type="molecule type" value="Genomic_DNA"/>
</dbReference>
<evidence type="ECO:0000256" key="4">
    <source>
        <dbReference type="ARBA" id="ARBA00022692"/>
    </source>
</evidence>
<name>A0A0P9F1I5_9CHLR</name>
<feature type="transmembrane region" description="Helical" evidence="7">
    <location>
        <begin position="105"/>
        <end position="126"/>
    </location>
</feature>
<keyword evidence="2 7" id="KW-0813">Transport</keyword>
<feature type="transmembrane region" description="Helical" evidence="7">
    <location>
        <begin position="240"/>
        <end position="258"/>
    </location>
</feature>
<dbReference type="AlphaFoldDB" id="A0A0P9F1I5"/>
<comment type="subcellular location">
    <subcellularLocation>
        <location evidence="1 7">Cell membrane</location>
        <topology evidence="1 7">Multi-pass membrane protein</topology>
    </subcellularLocation>
</comment>
<evidence type="ECO:0000256" key="1">
    <source>
        <dbReference type="ARBA" id="ARBA00004651"/>
    </source>
</evidence>
<keyword evidence="5 7" id="KW-1133">Transmembrane helix</keyword>
<comment type="caution">
    <text evidence="9">The sequence shown here is derived from an EMBL/GenBank/DDBJ whole genome shotgun (WGS) entry which is preliminary data.</text>
</comment>
<feature type="transmembrane region" description="Helical" evidence="7">
    <location>
        <begin position="69"/>
        <end position="93"/>
    </location>
</feature>
<reference evidence="9 10" key="1">
    <citation type="submission" date="2015-09" db="EMBL/GenBank/DDBJ databases">
        <title>Draft genome sequence of Kouleothrix aurantiaca JCM 19913.</title>
        <authorList>
            <person name="Hemp J."/>
        </authorList>
    </citation>
    <scope>NUCLEOTIDE SEQUENCE [LARGE SCALE GENOMIC DNA]</scope>
    <source>
        <strain evidence="9 10">COM-B</strain>
    </source>
</reference>
<dbReference type="CDD" id="cd06261">
    <property type="entry name" value="TM_PBP2"/>
    <property type="match status" value="1"/>
</dbReference>
<feature type="transmembrane region" description="Helical" evidence="7">
    <location>
        <begin position="12"/>
        <end position="35"/>
    </location>
</feature>
<dbReference type="Gene3D" id="1.10.3720.10">
    <property type="entry name" value="MetI-like"/>
    <property type="match status" value="1"/>
</dbReference>
<evidence type="ECO:0000313" key="10">
    <source>
        <dbReference type="Proteomes" id="UP000050509"/>
    </source>
</evidence>
<organism evidence="9 10">
    <name type="scientific">Kouleothrix aurantiaca</name>
    <dbReference type="NCBI Taxonomy" id="186479"/>
    <lineage>
        <taxon>Bacteria</taxon>
        <taxon>Bacillati</taxon>
        <taxon>Chloroflexota</taxon>
        <taxon>Chloroflexia</taxon>
        <taxon>Chloroflexales</taxon>
        <taxon>Roseiflexineae</taxon>
        <taxon>Roseiflexaceae</taxon>
        <taxon>Kouleothrix</taxon>
    </lineage>
</organism>
<evidence type="ECO:0000256" key="6">
    <source>
        <dbReference type="ARBA" id="ARBA00023136"/>
    </source>
</evidence>
<dbReference type="PANTHER" id="PTHR43744">
    <property type="entry name" value="ABC TRANSPORTER PERMEASE PROTEIN MG189-RELATED-RELATED"/>
    <property type="match status" value="1"/>
</dbReference>
<feature type="transmembrane region" description="Helical" evidence="7">
    <location>
        <begin position="180"/>
        <end position="202"/>
    </location>
</feature>
<feature type="transmembrane region" description="Helical" evidence="7">
    <location>
        <begin position="138"/>
        <end position="159"/>
    </location>
</feature>
<dbReference type="PANTHER" id="PTHR43744:SF8">
    <property type="entry name" value="SN-GLYCEROL-3-PHOSPHATE TRANSPORT SYSTEM PERMEASE PROTEIN UGPE"/>
    <property type="match status" value="1"/>
</dbReference>
<keyword evidence="6 7" id="KW-0472">Membrane</keyword>
<dbReference type="InterPro" id="IPR000515">
    <property type="entry name" value="MetI-like"/>
</dbReference>
<dbReference type="PROSITE" id="PS50928">
    <property type="entry name" value="ABC_TM1"/>
    <property type="match status" value="1"/>
</dbReference>
<keyword evidence="4 7" id="KW-0812">Transmembrane</keyword>
<evidence type="ECO:0000313" key="9">
    <source>
        <dbReference type="EMBL" id="KPV50199.1"/>
    </source>
</evidence>
<dbReference type="Pfam" id="PF00528">
    <property type="entry name" value="BPD_transp_1"/>
    <property type="match status" value="1"/>
</dbReference>
<evidence type="ECO:0000256" key="2">
    <source>
        <dbReference type="ARBA" id="ARBA00022448"/>
    </source>
</evidence>
<proteinExistence type="inferred from homology"/>
<protein>
    <submittedName>
        <fullName evidence="9">Glycerol-3-phosphate ABC transporter permease</fullName>
    </submittedName>
</protein>
<sequence length="274" mass="30520">MRPAEVLQTLLLYLALAVVAVLVLLPLLFALSLSLQGQTLAPRLLPDFSNLDWSAFADVFRAEPLLTRWIVNSFVVSLVVTLGQLVTSSLAAYALTNMNLPGKTLFFFFFLGTIMIPWESTIIPNYLTVTRLGWKDSYQGLIAPFLAGGFGIFLLRQYFLVLPRDLYEAAVLDGCGHGRYLWSILLPLSRPALATLAVYTFLNTWNQYYWPLLVVDNPAWRTTQIGITAFRSSEVTVYNLQMASTIIVMLPTLILLILGQRQLVRGLTAGALKG</sequence>